<keyword evidence="5" id="KW-1133">Transmembrane helix</keyword>
<dbReference type="GO" id="GO:0016811">
    <property type="term" value="F:hydrolase activity, acting on carbon-nitrogen (but not peptide) bonds, in linear amides"/>
    <property type="evidence" value="ECO:0007669"/>
    <property type="project" value="TreeGrafter"/>
</dbReference>
<evidence type="ECO:0000313" key="8">
    <source>
        <dbReference type="Proteomes" id="UP000268857"/>
    </source>
</evidence>
<dbReference type="EMBL" id="RSCJ01000012">
    <property type="protein sequence ID" value="RUR79647.1"/>
    <property type="molecule type" value="Genomic_DNA"/>
</dbReference>
<keyword evidence="2" id="KW-0479">Metal-binding</keyword>
<evidence type="ECO:0000259" key="6">
    <source>
        <dbReference type="Pfam" id="PF24827"/>
    </source>
</evidence>
<evidence type="ECO:0000256" key="4">
    <source>
        <dbReference type="ARBA" id="ARBA00022833"/>
    </source>
</evidence>
<evidence type="ECO:0000256" key="5">
    <source>
        <dbReference type="SAM" id="Phobius"/>
    </source>
</evidence>
<dbReference type="GO" id="GO:0016788">
    <property type="term" value="F:hydrolase activity, acting on ester bonds"/>
    <property type="evidence" value="ECO:0007669"/>
    <property type="project" value="InterPro"/>
</dbReference>
<dbReference type="AlphaFoldDB" id="A0A433NCE0"/>
<keyword evidence="5" id="KW-0472">Membrane</keyword>
<dbReference type="PANTHER" id="PTHR15162:SF7">
    <property type="entry name" value="SUCCINYLGLUTAMATE DESUCCINYLASE"/>
    <property type="match status" value="1"/>
</dbReference>
<dbReference type="InterPro" id="IPR055438">
    <property type="entry name" value="AstE_AspA_cat"/>
</dbReference>
<dbReference type="Proteomes" id="UP000268857">
    <property type="component" value="Unassembled WGS sequence"/>
</dbReference>
<dbReference type="PANTHER" id="PTHR15162">
    <property type="entry name" value="ASPARTOACYLASE"/>
    <property type="match status" value="1"/>
</dbReference>
<comment type="caution">
    <text evidence="7">The sequence shown here is derived from an EMBL/GenBank/DDBJ whole genome shotgun (WGS) entry which is preliminary data.</text>
</comment>
<keyword evidence="4" id="KW-0862">Zinc</keyword>
<reference evidence="7 8" key="1">
    <citation type="journal article" date="2019" name="Genome Biol. Evol.">
        <title>Day and night: Metabolic profiles and evolutionary relationships of six axenic non-marine cyanobacteria.</title>
        <authorList>
            <person name="Will S.E."/>
            <person name="Henke P."/>
            <person name="Boedeker C."/>
            <person name="Huang S."/>
            <person name="Brinkmann H."/>
            <person name="Rohde M."/>
            <person name="Jarek M."/>
            <person name="Friedl T."/>
            <person name="Seufert S."/>
            <person name="Schumacher M."/>
            <person name="Overmann J."/>
            <person name="Neumann-Schaal M."/>
            <person name="Petersen J."/>
        </authorList>
    </citation>
    <scope>NUCLEOTIDE SEQUENCE [LARGE SCALE GENOMIC DNA]</scope>
    <source>
        <strain evidence="7 8">PCC 6912</strain>
    </source>
</reference>
<evidence type="ECO:0000256" key="1">
    <source>
        <dbReference type="ARBA" id="ARBA00001947"/>
    </source>
</evidence>
<gene>
    <name evidence="7" type="ORF">PCC6912_31830</name>
</gene>
<keyword evidence="5" id="KW-0812">Transmembrane</keyword>
<dbReference type="Gene3D" id="3.40.630.10">
    <property type="entry name" value="Zn peptidases"/>
    <property type="match status" value="1"/>
</dbReference>
<name>A0A433NCE0_CHLFR</name>
<dbReference type="GO" id="GO:0005829">
    <property type="term" value="C:cytosol"/>
    <property type="evidence" value="ECO:0007669"/>
    <property type="project" value="TreeGrafter"/>
</dbReference>
<dbReference type="STRING" id="211165.GCA_000317285_01589"/>
<dbReference type="RefSeq" id="WP_026087648.1">
    <property type="nucleotide sequence ID" value="NZ_AJLN01000051.1"/>
</dbReference>
<evidence type="ECO:0000256" key="2">
    <source>
        <dbReference type="ARBA" id="ARBA00022723"/>
    </source>
</evidence>
<evidence type="ECO:0000256" key="3">
    <source>
        <dbReference type="ARBA" id="ARBA00022801"/>
    </source>
</evidence>
<feature type="transmembrane region" description="Helical" evidence="5">
    <location>
        <begin position="95"/>
        <end position="114"/>
    </location>
</feature>
<accession>A0A433NCE0</accession>
<keyword evidence="3" id="KW-0378">Hydrolase</keyword>
<dbReference type="Pfam" id="PF24827">
    <property type="entry name" value="AstE_AspA_cat"/>
    <property type="match status" value="1"/>
</dbReference>
<organism evidence="7 8">
    <name type="scientific">Chlorogloeopsis fritschii PCC 6912</name>
    <dbReference type="NCBI Taxonomy" id="211165"/>
    <lineage>
        <taxon>Bacteria</taxon>
        <taxon>Bacillati</taxon>
        <taxon>Cyanobacteriota</taxon>
        <taxon>Cyanophyceae</taxon>
        <taxon>Nostocales</taxon>
        <taxon>Chlorogloeopsidaceae</taxon>
        <taxon>Chlorogloeopsis</taxon>
    </lineage>
</organism>
<dbReference type="SUPFAM" id="SSF53187">
    <property type="entry name" value="Zn-dependent exopeptidases"/>
    <property type="match status" value="1"/>
</dbReference>
<sequence>MVNINRVAIVGGTHGNEFTGVYLINKFNKIPKLVQRPSFKTQTIIANIWVFNTVKRYIDKDLNRCFATADLQNDSPCYLEEKQAKFLNRLSTSKVIFKLILFWICTVRLLIWVFRSF</sequence>
<dbReference type="OrthoDB" id="531770at2"/>
<dbReference type="GO" id="GO:0046872">
    <property type="term" value="F:metal ion binding"/>
    <property type="evidence" value="ECO:0007669"/>
    <property type="project" value="UniProtKB-KW"/>
</dbReference>
<keyword evidence="8" id="KW-1185">Reference proteome</keyword>
<dbReference type="InterPro" id="IPR050178">
    <property type="entry name" value="AspA/AstE_fam"/>
</dbReference>
<feature type="domain" description="Succinylglutamate desuccinylase/Aspartoacylase catalytic" evidence="6">
    <location>
        <begin position="4"/>
        <end position="90"/>
    </location>
</feature>
<protein>
    <recommendedName>
        <fullName evidence="6">Succinylglutamate desuccinylase/Aspartoacylase catalytic domain-containing protein</fullName>
    </recommendedName>
</protein>
<comment type="cofactor">
    <cofactor evidence="1">
        <name>Zn(2+)</name>
        <dbReference type="ChEBI" id="CHEBI:29105"/>
    </cofactor>
</comment>
<evidence type="ECO:0000313" key="7">
    <source>
        <dbReference type="EMBL" id="RUR79647.1"/>
    </source>
</evidence>
<proteinExistence type="predicted"/>